<organism evidence="3 4">
    <name type="scientific">Hydrogenophaga bisanensis</name>
    <dbReference type="NCBI Taxonomy" id="439611"/>
    <lineage>
        <taxon>Bacteria</taxon>
        <taxon>Pseudomonadati</taxon>
        <taxon>Pseudomonadota</taxon>
        <taxon>Betaproteobacteria</taxon>
        <taxon>Burkholderiales</taxon>
        <taxon>Comamonadaceae</taxon>
        <taxon>Hydrogenophaga</taxon>
    </lineage>
</organism>
<feature type="compositionally biased region" description="Basic and acidic residues" evidence="1">
    <location>
        <begin position="108"/>
        <end position="117"/>
    </location>
</feature>
<evidence type="ECO:0000313" key="4">
    <source>
        <dbReference type="Proteomes" id="UP001596495"/>
    </source>
</evidence>
<protein>
    <recommendedName>
        <fullName evidence="5">DUF4124 domain-containing protein</fullName>
    </recommendedName>
</protein>
<evidence type="ECO:0008006" key="5">
    <source>
        <dbReference type="Google" id="ProtNLM"/>
    </source>
</evidence>
<accession>A0ABW2RDV5</accession>
<sequence length="133" mass="14214">MKMLFLVAATVALPTLTMAQSKIECVLAADGQYQAALIWQNTLGVERANSICRMNAPAPVQVVVPTTQAPEASAAAVGSRFDPSVYQKAAQRNEGPASVGRVSARLEPQTKQHRTGDEGSASQIVPSEYVQMW</sequence>
<evidence type="ECO:0000256" key="2">
    <source>
        <dbReference type="SAM" id="SignalP"/>
    </source>
</evidence>
<gene>
    <name evidence="3" type="ORF">ACFQNJ_17065</name>
</gene>
<reference evidence="4" key="1">
    <citation type="journal article" date="2019" name="Int. J. Syst. Evol. Microbiol.">
        <title>The Global Catalogue of Microorganisms (GCM) 10K type strain sequencing project: providing services to taxonomists for standard genome sequencing and annotation.</title>
        <authorList>
            <consortium name="The Broad Institute Genomics Platform"/>
            <consortium name="The Broad Institute Genome Sequencing Center for Infectious Disease"/>
            <person name="Wu L."/>
            <person name="Ma J."/>
        </authorList>
    </citation>
    <scope>NUCLEOTIDE SEQUENCE [LARGE SCALE GENOMIC DNA]</scope>
    <source>
        <strain evidence="4">CCUG 54518</strain>
    </source>
</reference>
<evidence type="ECO:0000256" key="1">
    <source>
        <dbReference type="SAM" id="MobiDB-lite"/>
    </source>
</evidence>
<comment type="caution">
    <text evidence="3">The sequence shown here is derived from an EMBL/GenBank/DDBJ whole genome shotgun (WGS) entry which is preliminary data.</text>
</comment>
<feature type="chain" id="PRO_5046125449" description="DUF4124 domain-containing protein" evidence="2">
    <location>
        <begin position="20"/>
        <end position="133"/>
    </location>
</feature>
<dbReference type="RefSeq" id="WP_382259711.1">
    <property type="nucleotide sequence ID" value="NZ_JBHTBX010000015.1"/>
</dbReference>
<proteinExistence type="predicted"/>
<dbReference type="Proteomes" id="UP001596495">
    <property type="component" value="Unassembled WGS sequence"/>
</dbReference>
<evidence type="ECO:0000313" key="3">
    <source>
        <dbReference type="EMBL" id="MFC7436221.1"/>
    </source>
</evidence>
<keyword evidence="2" id="KW-0732">Signal</keyword>
<feature type="region of interest" description="Disordered" evidence="1">
    <location>
        <begin position="87"/>
        <end position="133"/>
    </location>
</feature>
<keyword evidence="4" id="KW-1185">Reference proteome</keyword>
<name>A0ABW2RDV5_9BURK</name>
<feature type="signal peptide" evidence="2">
    <location>
        <begin position="1"/>
        <end position="19"/>
    </location>
</feature>
<dbReference type="EMBL" id="JBHTBX010000015">
    <property type="protein sequence ID" value="MFC7436221.1"/>
    <property type="molecule type" value="Genomic_DNA"/>
</dbReference>